<feature type="non-terminal residue" evidence="1">
    <location>
        <position position="1"/>
    </location>
</feature>
<evidence type="ECO:0000313" key="1">
    <source>
        <dbReference type="EMBL" id="MCD9559820.1"/>
    </source>
</evidence>
<organism evidence="1 2">
    <name type="scientific">Datura stramonium</name>
    <name type="common">Jimsonweed</name>
    <name type="synonym">Common thornapple</name>
    <dbReference type="NCBI Taxonomy" id="4076"/>
    <lineage>
        <taxon>Eukaryota</taxon>
        <taxon>Viridiplantae</taxon>
        <taxon>Streptophyta</taxon>
        <taxon>Embryophyta</taxon>
        <taxon>Tracheophyta</taxon>
        <taxon>Spermatophyta</taxon>
        <taxon>Magnoliopsida</taxon>
        <taxon>eudicotyledons</taxon>
        <taxon>Gunneridae</taxon>
        <taxon>Pentapetalae</taxon>
        <taxon>asterids</taxon>
        <taxon>lamiids</taxon>
        <taxon>Solanales</taxon>
        <taxon>Solanaceae</taxon>
        <taxon>Solanoideae</taxon>
        <taxon>Datureae</taxon>
        <taxon>Datura</taxon>
    </lineage>
</organism>
<protein>
    <submittedName>
        <fullName evidence="1">Uncharacterized protein</fullName>
    </submittedName>
</protein>
<reference evidence="1 2" key="1">
    <citation type="journal article" date="2021" name="BMC Genomics">
        <title>Datura genome reveals duplications of psychoactive alkaloid biosynthetic genes and high mutation rate following tissue culture.</title>
        <authorList>
            <person name="Rajewski A."/>
            <person name="Carter-House D."/>
            <person name="Stajich J."/>
            <person name="Litt A."/>
        </authorList>
    </citation>
    <scope>NUCLEOTIDE SEQUENCE [LARGE SCALE GENOMIC DNA]</scope>
    <source>
        <strain evidence="1">AR-01</strain>
    </source>
</reference>
<name>A0ABS8UNZ5_DATST</name>
<accession>A0ABS8UNZ5</accession>
<gene>
    <name evidence="1" type="ORF">HAX54_018122</name>
</gene>
<keyword evidence="2" id="KW-1185">Reference proteome</keyword>
<proteinExistence type="predicted"/>
<sequence>DSHYFQSMAKGDKGEVQEEIEETTAQWCFYKSMVTVANTFSRLSNPEIHFPSLFL</sequence>
<dbReference type="Proteomes" id="UP000823775">
    <property type="component" value="Unassembled WGS sequence"/>
</dbReference>
<comment type="caution">
    <text evidence="1">The sequence shown here is derived from an EMBL/GenBank/DDBJ whole genome shotgun (WGS) entry which is preliminary data.</text>
</comment>
<dbReference type="EMBL" id="JACEIK010002227">
    <property type="protein sequence ID" value="MCD9559820.1"/>
    <property type="molecule type" value="Genomic_DNA"/>
</dbReference>
<evidence type="ECO:0000313" key="2">
    <source>
        <dbReference type="Proteomes" id="UP000823775"/>
    </source>
</evidence>
<feature type="non-terminal residue" evidence="1">
    <location>
        <position position="55"/>
    </location>
</feature>